<dbReference type="PANTHER" id="PTHR30093:SF2">
    <property type="entry name" value="TYPE II SECRETION SYSTEM PROTEIN H"/>
    <property type="match status" value="1"/>
</dbReference>
<proteinExistence type="predicted"/>
<evidence type="ECO:0000313" key="4">
    <source>
        <dbReference type="Proteomes" id="UP000321353"/>
    </source>
</evidence>
<dbReference type="Proteomes" id="UP000321353">
    <property type="component" value="Chromosome"/>
</dbReference>
<accession>A0A5B9MIX0</accession>
<keyword evidence="1" id="KW-0732">Signal</keyword>
<name>A0A5B9MIX0_9BACT</name>
<dbReference type="PANTHER" id="PTHR30093">
    <property type="entry name" value="GENERAL SECRETION PATHWAY PROTEIN G"/>
    <property type="match status" value="1"/>
</dbReference>
<dbReference type="RefSeq" id="WP_147870265.1">
    <property type="nucleotide sequence ID" value="NZ_CP036264.1"/>
</dbReference>
<keyword evidence="4" id="KW-1185">Reference proteome</keyword>
<feature type="domain" description="DUF1559" evidence="2">
    <location>
        <begin position="305"/>
        <end position="387"/>
    </location>
</feature>
<dbReference type="KEGG" id="smam:Mal15_52250"/>
<sequence precursor="true">MLLIKTLRTVLYVLVLMVAAPAGDSANGQDRKEGPPHAVLINDVAETHPISAYVEPSTMLVAEVDWQTIDVDPLFELIQDLSGDRPSDVPTVKQLFGAMKEAQAGKVYFLAGLETPADKMPLIVIETPQATKLLAAIENILGKRPASVTALTSNRGMILGTAEQIKRVQSSAPVKRDALLMPLKDANRLDHTAVLVFPLQTRELLTSVWPQRLPGGLPLNLSPSELVQGIDRVILTFRTPPDPLVRLMVDATDEASADRFANQFAGIKQAFGESLQNVSLRREKNRVILEAGDDVFRQGRSLASDARERARQSQLVNTLKQLGLAFYIYHDREKHLPPRCFVDPDGKPLHSWLVAVLPDLDNLAFYRSIRLDLPWDAPENSQMKRTVPAGVGDSSLPVAHTVIRAPVFPGSLWHGDGPPKTLQDITDDRSQTILLAEAPSGDAIHWADPTPWMISETNPVEDLFAGREAMRVLLADGSVLRLKRSDVDNAKLKAMLTIAAGD</sequence>
<dbReference type="InterPro" id="IPR011453">
    <property type="entry name" value="DUF1559"/>
</dbReference>
<gene>
    <name evidence="3" type="ORF">Mal15_52250</name>
</gene>
<feature type="chain" id="PRO_5022700369" description="DUF1559 domain-containing protein" evidence="1">
    <location>
        <begin position="23"/>
        <end position="502"/>
    </location>
</feature>
<feature type="signal peptide" evidence="1">
    <location>
        <begin position="1"/>
        <end position="22"/>
    </location>
</feature>
<dbReference type="Pfam" id="PF07596">
    <property type="entry name" value="SBP_bac_10"/>
    <property type="match status" value="1"/>
</dbReference>
<protein>
    <recommendedName>
        <fullName evidence="2">DUF1559 domain-containing protein</fullName>
    </recommendedName>
</protein>
<dbReference type="AlphaFoldDB" id="A0A5B9MIX0"/>
<organism evidence="3 4">
    <name type="scientific">Stieleria maiorica</name>
    <dbReference type="NCBI Taxonomy" id="2795974"/>
    <lineage>
        <taxon>Bacteria</taxon>
        <taxon>Pseudomonadati</taxon>
        <taxon>Planctomycetota</taxon>
        <taxon>Planctomycetia</taxon>
        <taxon>Pirellulales</taxon>
        <taxon>Pirellulaceae</taxon>
        <taxon>Stieleria</taxon>
    </lineage>
</organism>
<dbReference type="EMBL" id="CP036264">
    <property type="protein sequence ID" value="QEG01149.1"/>
    <property type="molecule type" value="Genomic_DNA"/>
</dbReference>
<evidence type="ECO:0000259" key="2">
    <source>
        <dbReference type="Pfam" id="PF07596"/>
    </source>
</evidence>
<reference evidence="3 4" key="1">
    <citation type="submission" date="2019-02" db="EMBL/GenBank/DDBJ databases">
        <title>Planctomycetal bacteria perform biofilm scaping via a novel small molecule.</title>
        <authorList>
            <person name="Jeske O."/>
            <person name="Boedeker C."/>
            <person name="Wiegand S."/>
            <person name="Breitling P."/>
            <person name="Kallscheuer N."/>
            <person name="Jogler M."/>
            <person name="Rohde M."/>
            <person name="Petersen J."/>
            <person name="Medema M.H."/>
            <person name="Surup F."/>
            <person name="Jogler C."/>
        </authorList>
    </citation>
    <scope>NUCLEOTIDE SEQUENCE [LARGE SCALE GENOMIC DNA]</scope>
    <source>
        <strain evidence="3 4">Mal15</strain>
    </source>
</reference>
<evidence type="ECO:0000256" key="1">
    <source>
        <dbReference type="SAM" id="SignalP"/>
    </source>
</evidence>
<evidence type="ECO:0000313" key="3">
    <source>
        <dbReference type="EMBL" id="QEG01149.1"/>
    </source>
</evidence>